<evidence type="ECO:0000259" key="7">
    <source>
        <dbReference type="PROSITE" id="PS51462"/>
    </source>
</evidence>
<dbReference type="PROSITE" id="PS51462">
    <property type="entry name" value="NUDIX"/>
    <property type="match status" value="1"/>
</dbReference>
<keyword evidence="2 8" id="KW-0378">Hydrolase</keyword>
<gene>
    <name evidence="8" type="ORF">LO50_14335</name>
</gene>
<dbReference type="Pfam" id="PF00293">
    <property type="entry name" value="NUDIX"/>
    <property type="match status" value="1"/>
</dbReference>
<dbReference type="Proteomes" id="UP000032439">
    <property type="component" value="Unassembled WGS sequence"/>
</dbReference>
<dbReference type="NCBIfam" id="NF011963">
    <property type="entry name" value="PRK15434.1"/>
    <property type="match status" value="1"/>
</dbReference>
<comment type="cofactor">
    <cofactor evidence="5">
        <name>Mg(2+)</name>
        <dbReference type="ChEBI" id="CHEBI:18420"/>
    </cofactor>
    <text evidence="5">Binds 1 Mg(2+) ion per subunit.</text>
</comment>
<dbReference type="PANTHER" id="PTHR43046:SF12">
    <property type="entry name" value="GDP-MANNOSE MANNOSYL HYDROLASE"/>
    <property type="match status" value="1"/>
</dbReference>
<feature type="binding site" evidence="5">
    <location>
        <position position="49"/>
    </location>
    <ligand>
        <name>Mg(2+)</name>
        <dbReference type="ChEBI" id="CHEBI:18420"/>
    </ligand>
</feature>
<evidence type="ECO:0000256" key="1">
    <source>
        <dbReference type="ARBA" id="ARBA00022723"/>
    </source>
</evidence>
<protein>
    <submittedName>
        <fullName evidence="8">GDP-mannose mannosyl hydrolase</fullName>
    </submittedName>
</protein>
<proteinExistence type="predicted"/>
<dbReference type="InterPro" id="IPR015797">
    <property type="entry name" value="NUDIX_hydrolase-like_dom_sf"/>
</dbReference>
<dbReference type="EMBL" id="JXXD01000136">
    <property type="protein sequence ID" value="KIZ35196.1"/>
    <property type="molecule type" value="Genomic_DNA"/>
</dbReference>
<feature type="binding site" evidence="5">
    <location>
        <position position="126"/>
    </location>
    <ligand>
        <name>Mg(2+)</name>
        <dbReference type="ChEBI" id="CHEBI:18420"/>
    </ligand>
</feature>
<evidence type="ECO:0000313" key="8">
    <source>
        <dbReference type="EMBL" id="KIZ35196.1"/>
    </source>
</evidence>
<dbReference type="CDD" id="cd03430">
    <property type="entry name" value="NUDIX_GDPMH_NudD"/>
    <property type="match status" value="1"/>
</dbReference>
<dbReference type="PANTHER" id="PTHR43046">
    <property type="entry name" value="GDP-MANNOSE MANNOSYL HYDROLASE"/>
    <property type="match status" value="1"/>
</dbReference>
<evidence type="ECO:0000256" key="5">
    <source>
        <dbReference type="PIRSR" id="PIRSR037599-3"/>
    </source>
</evidence>
<accession>A0A0D7E3W6</accession>
<comment type="caution">
    <text evidence="8">The sequence shown here is derived from an EMBL/GenBank/DDBJ whole genome shotgun (WGS) entry which is preliminary data.</text>
</comment>
<dbReference type="Gene3D" id="3.90.79.10">
    <property type="entry name" value="Nucleoside Triphosphate Pyrophosphohydrolase"/>
    <property type="match status" value="1"/>
</dbReference>
<sequence length="163" mass="18413">MWLDEDAFRGVVASTPLVSIDLVVQNEHGELLLGHRLNRPAQGFWFVPGGRIQKNETLDEAFRRLTSGELGSAFDRASAGLLGIYEHFYTDSVFGRAEDGIDTHYVVLAYHLLLPIDHVLTLPIEQHSAYRWWPIIEIEASAKVHGNSRAYLDALRMHMCKGK</sequence>
<dbReference type="PIRSF" id="PIRSF037599">
    <property type="entry name" value="GDPMH"/>
    <property type="match status" value="1"/>
</dbReference>
<feature type="short sequence motif" description="Nudix box" evidence="6">
    <location>
        <begin position="50"/>
        <end position="71"/>
    </location>
</feature>
<reference evidence="8 9" key="1">
    <citation type="submission" date="2014-11" db="EMBL/GenBank/DDBJ databases">
        <title>Genomics and ecophysiology of heterotrophic nitrogen fixing bacteria isolated from estuarine surface water.</title>
        <authorList>
            <person name="Bentzon-Tilia M."/>
            <person name="Severin I."/>
            <person name="Hansen L.H."/>
            <person name="Riemann L."/>
        </authorList>
    </citation>
    <scope>NUCLEOTIDE SEQUENCE [LARGE SCALE GENOMIC DNA]</scope>
    <source>
        <strain evidence="8 9">BAL361</strain>
    </source>
</reference>
<dbReference type="InterPro" id="IPR000086">
    <property type="entry name" value="NUDIX_hydrolase_dom"/>
</dbReference>
<dbReference type="SUPFAM" id="SSF55811">
    <property type="entry name" value="Nudix"/>
    <property type="match status" value="1"/>
</dbReference>
<dbReference type="GO" id="GO:0008727">
    <property type="term" value="F:GDP-mannose mannosyl hydrolase activity"/>
    <property type="evidence" value="ECO:0007669"/>
    <property type="project" value="InterPro"/>
</dbReference>
<dbReference type="PATRIC" id="fig|316.110.peg.755"/>
<dbReference type="GO" id="GO:0046872">
    <property type="term" value="F:metal ion binding"/>
    <property type="evidence" value="ECO:0007669"/>
    <property type="project" value="UniProtKB-KW"/>
</dbReference>
<feature type="site" description="Critical for catalysis" evidence="4">
    <location>
        <position position="127"/>
    </location>
</feature>
<evidence type="ECO:0000256" key="4">
    <source>
        <dbReference type="PIRSR" id="PIRSR037599-1"/>
    </source>
</evidence>
<keyword evidence="1 5" id="KW-0479">Metal-binding</keyword>
<evidence type="ECO:0000256" key="2">
    <source>
        <dbReference type="ARBA" id="ARBA00022801"/>
    </source>
</evidence>
<dbReference type="RefSeq" id="WP_044315433.1">
    <property type="nucleotide sequence ID" value="NZ_JXXD01000136.1"/>
</dbReference>
<dbReference type="AlphaFoldDB" id="A0A0D7E3W6"/>
<evidence type="ECO:0000256" key="3">
    <source>
        <dbReference type="ARBA" id="ARBA00022842"/>
    </source>
</evidence>
<feature type="domain" description="Nudix hydrolase" evidence="7">
    <location>
        <begin position="13"/>
        <end position="157"/>
    </location>
</feature>
<evidence type="ECO:0000256" key="6">
    <source>
        <dbReference type="PIRSR" id="PIRSR037599-4"/>
    </source>
</evidence>
<name>A0A0D7E3W6_STUST</name>
<dbReference type="InterPro" id="IPR033715">
    <property type="entry name" value="GDPMH"/>
</dbReference>
<organism evidence="8 9">
    <name type="scientific">Stutzerimonas stutzeri</name>
    <name type="common">Pseudomonas stutzeri</name>
    <dbReference type="NCBI Taxonomy" id="316"/>
    <lineage>
        <taxon>Bacteria</taxon>
        <taxon>Pseudomonadati</taxon>
        <taxon>Pseudomonadota</taxon>
        <taxon>Gammaproteobacteria</taxon>
        <taxon>Pseudomonadales</taxon>
        <taxon>Pseudomonadaceae</taxon>
        <taxon>Stutzerimonas</taxon>
    </lineage>
</organism>
<feature type="binding site" evidence="5">
    <location>
        <position position="69"/>
    </location>
    <ligand>
        <name>Mg(2+)</name>
        <dbReference type="ChEBI" id="CHEBI:18420"/>
    </ligand>
</feature>
<keyword evidence="3 5" id="KW-0460">Magnesium</keyword>
<evidence type="ECO:0000313" key="9">
    <source>
        <dbReference type="Proteomes" id="UP000032439"/>
    </source>
</evidence>